<keyword evidence="1" id="KW-0472">Membrane</keyword>
<keyword evidence="1" id="KW-0812">Transmembrane</keyword>
<sequence>MDTDQLRAALRGATPDIEPRPGLTADVLRGGIRRTRVRRLTLTAAAFAAAALVTTTVTVGWQSLSKPVDPATKTLLRGPTRGDLAGDSAFAKDVLDVWEHKPKKPAAKVVTRPHVFWAGTTPAGRVAVVAQGTDKGDTVRGLVGLDVQEQTLRLLILDEPETRARAPMRGLDMGYRFGPDNRYVLALSKDKPLFVVFPPFHQGHQMPMREAGGVGLGEVPPGVGPTDDIRVLRGSPYTDGTPSELLHLYPDATPDRPGVRWDAPDDRPYTTVAQPWAAPLAHWDDIEWLNSHWRRGLAGKSLRYPPGPGLETRTNWFISVREGGPIKYVIGEYHDARTTPTYLYAVEILPDGSTGGTRQLGTADLNSPLPILVPLPDNGGFLAAAPGANLAYRTAKGSSWSMYLKEAVRVPSDAVEISVSFSGKDPVTVPIKR</sequence>
<dbReference type="KEGG" id="kphy:AOZ06_46310"/>
<dbReference type="Proteomes" id="UP000063699">
    <property type="component" value="Chromosome"/>
</dbReference>
<evidence type="ECO:0000313" key="2">
    <source>
        <dbReference type="EMBL" id="ALG13299.1"/>
    </source>
</evidence>
<dbReference type="AlphaFoldDB" id="A0A0N9IDC1"/>
<reference evidence="2 3" key="1">
    <citation type="submission" date="2015-07" db="EMBL/GenBank/DDBJ databases">
        <title>Genome sequencing of Kibdelosporangium phytohabitans.</title>
        <authorList>
            <person name="Qin S."/>
            <person name="Xing K."/>
        </authorList>
    </citation>
    <scope>NUCLEOTIDE SEQUENCE [LARGE SCALE GENOMIC DNA]</scope>
    <source>
        <strain evidence="2 3">KLBMP1111</strain>
    </source>
</reference>
<gene>
    <name evidence="2" type="ORF">AOZ06_46310</name>
</gene>
<dbReference type="EMBL" id="CP012752">
    <property type="protein sequence ID" value="ALG13299.1"/>
    <property type="molecule type" value="Genomic_DNA"/>
</dbReference>
<evidence type="ECO:0000313" key="3">
    <source>
        <dbReference type="Proteomes" id="UP000063699"/>
    </source>
</evidence>
<name>A0A0N9IDC1_9PSEU</name>
<organism evidence="2 3">
    <name type="scientific">Kibdelosporangium phytohabitans</name>
    <dbReference type="NCBI Taxonomy" id="860235"/>
    <lineage>
        <taxon>Bacteria</taxon>
        <taxon>Bacillati</taxon>
        <taxon>Actinomycetota</taxon>
        <taxon>Actinomycetes</taxon>
        <taxon>Pseudonocardiales</taxon>
        <taxon>Pseudonocardiaceae</taxon>
        <taxon>Kibdelosporangium</taxon>
    </lineage>
</organism>
<dbReference type="STRING" id="860235.AOZ06_46310"/>
<evidence type="ECO:0000256" key="1">
    <source>
        <dbReference type="SAM" id="Phobius"/>
    </source>
</evidence>
<keyword evidence="1" id="KW-1133">Transmembrane helix</keyword>
<proteinExistence type="predicted"/>
<keyword evidence="3" id="KW-1185">Reference proteome</keyword>
<feature type="transmembrane region" description="Helical" evidence="1">
    <location>
        <begin position="40"/>
        <end position="61"/>
    </location>
</feature>
<protein>
    <submittedName>
        <fullName evidence="2">Uncharacterized protein</fullName>
    </submittedName>
</protein>
<dbReference type="RefSeq" id="WP_054295188.1">
    <property type="nucleotide sequence ID" value="NZ_CP012752.1"/>
</dbReference>
<accession>A0A0N9IDC1</accession>
<dbReference type="OrthoDB" id="3673627at2"/>